<dbReference type="RefSeq" id="WP_160684758.1">
    <property type="nucleotide sequence ID" value="NZ_WTYW01000004.1"/>
</dbReference>
<dbReference type="Proteomes" id="UP000433104">
    <property type="component" value="Unassembled WGS sequence"/>
</dbReference>
<dbReference type="AlphaFoldDB" id="A0A844ZID2"/>
<evidence type="ECO:0000313" key="1">
    <source>
        <dbReference type="EMBL" id="MXO86896.1"/>
    </source>
</evidence>
<organism evidence="1 2">
    <name type="scientific">Parapontixanthobacter aurantiacus</name>
    <dbReference type="NCBI Taxonomy" id="1463599"/>
    <lineage>
        <taxon>Bacteria</taxon>
        <taxon>Pseudomonadati</taxon>
        <taxon>Pseudomonadota</taxon>
        <taxon>Alphaproteobacteria</taxon>
        <taxon>Sphingomonadales</taxon>
        <taxon>Erythrobacteraceae</taxon>
        <taxon>Parapontixanthobacter</taxon>
    </lineage>
</organism>
<proteinExistence type="predicted"/>
<gene>
    <name evidence="1" type="ORF">GRI38_12745</name>
</gene>
<dbReference type="EMBL" id="WTYW01000004">
    <property type="protein sequence ID" value="MXO86896.1"/>
    <property type="molecule type" value="Genomic_DNA"/>
</dbReference>
<name>A0A844ZID2_9SPHN</name>
<evidence type="ECO:0000313" key="2">
    <source>
        <dbReference type="Proteomes" id="UP000433104"/>
    </source>
</evidence>
<reference evidence="1 2" key="1">
    <citation type="submission" date="2019-12" db="EMBL/GenBank/DDBJ databases">
        <title>Genomic-based taxomic classification of the family Erythrobacteraceae.</title>
        <authorList>
            <person name="Xu L."/>
        </authorList>
    </citation>
    <scope>NUCLEOTIDE SEQUENCE [LARGE SCALE GENOMIC DNA]</scope>
    <source>
        <strain evidence="1 2">MCCC 1A09962</strain>
    </source>
</reference>
<sequence length="134" mass="14466">MTMTTIFGAALITGAQLSGSPVLPPDGDVVTGPPEQLLLAQYEQCLSFEIEARIETDLSADVVFDESHAACAPFFDAFADIAQSRVLLADFDYRAERAALLTAIRNVSVRIIDARQGGDLTRDRLPLELPSVIT</sequence>
<protein>
    <submittedName>
        <fullName evidence="1">Uncharacterized protein</fullName>
    </submittedName>
</protein>
<keyword evidence="2" id="KW-1185">Reference proteome</keyword>
<comment type="caution">
    <text evidence="1">The sequence shown here is derived from an EMBL/GenBank/DDBJ whole genome shotgun (WGS) entry which is preliminary data.</text>
</comment>
<accession>A0A844ZID2</accession>